<gene>
    <name evidence="1" type="ORF">M9979_13920</name>
</gene>
<comment type="caution">
    <text evidence="1">The sequence shown here is derived from an EMBL/GenBank/DDBJ whole genome shotgun (WGS) entry which is preliminary data.</text>
</comment>
<evidence type="ECO:0000313" key="1">
    <source>
        <dbReference type="EMBL" id="MCP3735966.1"/>
    </source>
</evidence>
<reference evidence="1" key="1">
    <citation type="submission" date="2022-05" db="EMBL/GenBank/DDBJ databases">
        <title>Sphingomonas sp. strain RP10 Genome sequencing and assembly.</title>
        <authorList>
            <person name="Kim I."/>
        </authorList>
    </citation>
    <scope>NUCLEOTIDE SEQUENCE</scope>
    <source>
        <strain evidence="1">RP10</strain>
    </source>
</reference>
<dbReference type="Proteomes" id="UP001139486">
    <property type="component" value="Unassembled WGS sequence"/>
</dbReference>
<protein>
    <submittedName>
        <fullName evidence="1">Uncharacterized protein</fullName>
    </submittedName>
</protein>
<dbReference type="RefSeq" id="WP_254289963.1">
    <property type="nucleotide sequence ID" value="NZ_JAMLDY010000018.1"/>
</dbReference>
<proteinExistence type="predicted"/>
<dbReference type="AlphaFoldDB" id="A0A9X2HXB6"/>
<organism evidence="1 2">
    <name type="scientific">Sphingomonas liriopis</name>
    <dbReference type="NCBI Taxonomy" id="2949094"/>
    <lineage>
        <taxon>Bacteria</taxon>
        <taxon>Pseudomonadati</taxon>
        <taxon>Pseudomonadota</taxon>
        <taxon>Alphaproteobacteria</taxon>
        <taxon>Sphingomonadales</taxon>
        <taxon>Sphingomonadaceae</taxon>
        <taxon>Sphingomonas</taxon>
    </lineage>
</organism>
<sequence>MLKMANHPLPIRPVSPQDHSAITASECGDAIVQMKRLARCETDAELAAFLGKGKTAVAQWRRRRLVPEGAILRLLNLVEGKNFA</sequence>
<accession>A0A9X2HXB6</accession>
<dbReference type="Gene3D" id="1.10.260.40">
    <property type="entry name" value="lambda repressor-like DNA-binding domains"/>
    <property type="match status" value="1"/>
</dbReference>
<keyword evidence="2" id="KW-1185">Reference proteome</keyword>
<evidence type="ECO:0000313" key="2">
    <source>
        <dbReference type="Proteomes" id="UP001139486"/>
    </source>
</evidence>
<dbReference type="InterPro" id="IPR010982">
    <property type="entry name" value="Lambda_DNA-bd_dom_sf"/>
</dbReference>
<dbReference type="GO" id="GO:0003677">
    <property type="term" value="F:DNA binding"/>
    <property type="evidence" value="ECO:0007669"/>
    <property type="project" value="InterPro"/>
</dbReference>
<dbReference type="EMBL" id="JAMLDY010000018">
    <property type="protein sequence ID" value="MCP3735966.1"/>
    <property type="molecule type" value="Genomic_DNA"/>
</dbReference>
<name>A0A9X2HXB6_9SPHN</name>